<comment type="caution">
    <text evidence="9">The sequence shown here is derived from an EMBL/GenBank/DDBJ whole genome shotgun (WGS) entry which is preliminary data.</text>
</comment>
<dbReference type="eggNOG" id="KOG3995">
    <property type="taxonomic scope" value="Eukaryota"/>
</dbReference>
<evidence type="ECO:0000256" key="7">
    <source>
        <dbReference type="ARBA" id="ARBA00023004"/>
    </source>
</evidence>
<organism evidence="9 10">
    <name type="scientific">Pneumocystis murina (strain B123)</name>
    <name type="common">Mouse pneumocystis pneumonia agent</name>
    <name type="synonym">Pneumocystis carinii f. sp. muris</name>
    <dbReference type="NCBI Taxonomy" id="1069680"/>
    <lineage>
        <taxon>Eukaryota</taxon>
        <taxon>Fungi</taxon>
        <taxon>Dikarya</taxon>
        <taxon>Ascomycota</taxon>
        <taxon>Taphrinomycotina</taxon>
        <taxon>Pneumocystomycetes</taxon>
        <taxon>Pneumocystaceae</taxon>
        <taxon>Pneumocystis</taxon>
    </lineage>
</organism>
<feature type="binding site" evidence="8">
    <location>
        <position position="44"/>
    </location>
    <ligand>
        <name>O2</name>
        <dbReference type="ChEBI" id="CHEBI:15379"/>
    </ligand>
</feature>
<dbReference type="AlphaFoldDB" id="M7NWR8"/>
<dbReference type="Gene3D" id="2.60.120.10">
    <property type="entry name" value="Jelly Rolls"/>
    <property type="match status" value="1"/>
</dbReference>
<dbReference type="OrthoDB" id="204928at2759"/>
<dbReference type="GO" id="GO:0019805">
    <property type="term" value="P:quinolinate biosynthetic process"/>
    <property type="evidence" value="ECO:0007669"/>
    <property type="project" value="UniProtKB-UniRule"/>
</dbReference>
<dbReference type="GO" id="GO:0006569">
    <property type="term" value="P:L-tryptophan catabolic process"/>
    <property type="evidence" value="ECO:0007669"/>
    <property type="project" value="UniProtKB-UniRule"/>
</dbReference>
<dbReference type="SUPFAM" id="SSF51182">
    <property type="entry name" value="RmlC-like cupins"/>
    <property type="match status" value="1"/>
</dbReference>
<feature type="binding site" evidence="8">
    <location>
        <position position="54"/>
    </location>
    <ligand>
        <name>substrate</name>
    </ligand>
</feature>
<dbReference type="InterPro" id="IPR014710">
    <property type="entry name" value="RmlC-like_jellyroll"/>
</dbReference>
<keyword evidence="6 8" id="KW-0560">Oxidoreductase</keyword>
<dbReference type="GO" id="GO:0043420">
    <property type="term" value="P:anthranilate metabolic process"/>
    <property type="evidence" value="ECO:0007669"/>
    <property type="project" value="UniProtKB-UniRule"/>
</dbReference>
<keyword evidence="8" id="KW-0963">Cytoplasm</keyword>
<dbReference type="InterPro" id="IPR011051">
    <property type="entry name" value="RmlC_Cupin_sf"/>
</dbReference>
<dbReference type="HAMAP" id="MF_00825">
    <property type="entry name" value="3_HAO"/>
    <property type="match status" value="1"/>
</dbReference>
<evidence type="ECO:0000313" key="10">
    <source>
        <dbReference type="Proteomes" id="UP000011958"/>
    </source>
</evidence>
<feature type="binding site" evidence="8">
    <location>
        <position position="48"/>
    </location>
    <ligand>
        <name>Fe cation</name>
        <dbReference type="ChEBI" id="CHEBI:24875"/>
        <note>catalytic</note>
    </ligand>
</feature>
<proteinExistence type="inferred from homology"/>
<evidence type="ECO:0000256" key="8">
    <source>
        <dbReference type="HAMAP-Rule" id="MF_03019"/>
    </source>
</evidence>
<protein>
    <recommendedName>
        <fullName evidence="8">3-hydroxyanthranilate 3,4-dioxygenase</fullName>
        <ecNumber evidence="8">1.13.11.6</ecNumber>
    </recommendedName>
    <alternativeName>
        <fullName evidence="8">3-hydroxyanthranilate oxygenase</fullName>
        <shortName evidence="8">3-HAO</shortName>
    </alternativeName>
    <alternativeName>
        <fullName evidence="8">3-hydroxyanthranilic acid dioxygenase</fullName>
        <shortName evidence="8">HAD</shortName>
    </alternativeName>
    <alternativeName>
        <fullName evidence="8">Biosynthesis of nicotinic acid protein 1</fullName>
    </alternativeName>
</protein>
<feature type="binding site" evidence="8">
    <location>
        <position position="159"/>
    </location>
    <ligand>
        <name>a divalent metal cation</name>
        <dbReference type="ChEBI" id="CHEBI:60240"/>
    </ligand>
</feature>
<evidence type="ECO:0000256" key="4">
    <source>
        <dbReference type="ARBA" id="ARBA00022723"/>
    </source>
</evidence>
<comment type="catalytic activity">
    <reaction evidence="8">
        <text>3-hydroxyanthranilate + O2 = (2Z,4Z)-2-amino-3-carboxymuconate 6-semialdehyde</text>
        <dbReference type="Rhea" id="RHEA:17953"/>
        <dbReference type="ChEBI" id="CHEBI:15379"/>
        <dbReference type="ChEBI" id="CHEBI:36559"/>
        <dbReference type="ChEBI" id="CHEBI:77612"/>
        <dbReference type="EC" id="1.13.11.6"/>
    </reaction>
</comment>
<evidence type="ECO:0000256" key="5">
    <source>
        <dbReference type="ARBA" id="ARBA00022964"/>
    </source>
</evidence>
<keyword evidence="7 8" id="KW-0408">Iron</keyword>
<dbReference type="PANTHER" id="PTHR15497:SF1">
    <property type="entry name" value="3-HYDROXYANTHRANILATE 3,4-DIOXYGENASE"/>
    <property type="match status" value="1"/>
</dbReference>
<dbReference type="UniPathway" id="UPA00253">
    <property type="reaction ID" value="UER00330"/>
</dbReference>
<comment type="subcellular location">
    <subcellularLocation>
        <location evidence="8">Cytoplasm</location>
    </subcellularLocation>
</comment>
<comment type="similarity">
    <text evidence="8">Belongs to the 3-HAO family.</text>
</comment>
<dbReference type="GO" id="GO:0005737">
    <property type="term" value="C:cytoplasm"/>
    <property type="evidence" value="ECO:0007669"/>
    <property type="project" value="UniProtKB-SubCell"/>
</dbReference>
<feature type="binding site" evidence="8">
    <location>
        <position position="54"/>
    </location>
    <ligand>
        <name>Fe cation</name>
        <dbReference type="ChEBI" id="CHEBI:24875"/>
        <note>catalytic</note>
    </ligand>
</feature>
<dbReference type="PANTHER" id="PTHR15497">
    <property type="entry name" value="3-HYDROXYANTHRANILATE 3,4-DIOXYGENASE"/>
    <property type="match status" value="1"/>
</dbReference>
<feature type="binding site" evidence="8">
    <location>
        <position position="125"/>
    </location>
    <ligand>
        <name>a divalent metal cation</name>
        <dbReference type="ChEBI" id="CHEBI:60240"/>
    </ligand>
</feature>
<dbReference type="GO" id="GO:0034354">
    <property type="term" value="P:'de novo' NAD+ biosynthetic process from L-tryptophan"/>
    <property type="evidence" value="ECO:0007669"/>
    <property type="project" value="UniProtKB-UniRule"/>
</dbReference>
<dbReference type="RefSeq" id="XP_007872022.1">
    <property type="nucleotide sequence ID" value="XM_007873831.1"/>
</dbReference>
<keyword evidence="10" id="KW-1185">Reference proteome</keyword>
<dbReference type="VEuPathDB" id="FungiDB:PNEG_00161"/>
<sequence length="169" mass="19655">MLSAPINIQTWLDAHADKLKPPISNFCLWNEGFTVMVVGGPNSRADYHVNETPEYFYQYKGPMTLKIIDEEGEFKSIFIKENEMFLLPENIPHCPIRYENTVGIVIEQKRPKDSMDRLRWYCTDCKSIVYEEIFRCTDLGTQIKAVVEKYSNNIELRRCKSCGKTNDVS</sequence>
<comment type="pathway">
    <text evidence="8">Cofactor biosynthesis; NAD(+) biosynthesis; quinolinate from L-kynurenine: step 3/3.</text>
</comment>
<dbReference type="OMA" id="KPPVGNQ"/>
<dbReference type="GO" id="GO:0008198">
    <property type="term" value="F:ferrous iron binding"/>
    <property type="evidence" value="ECO:0007669"/>
    <property type="project" value="UniProtKB-UniRule"/>
</dbReference>
<dbReference type="CDD" id="cd06123">
    <property type="entry name" value="cupin_HAO"/>
    <property type="match status" value="1"/>
</dbReference>
<dbReference type="STRING" id="1069680.M7NWR8"/>
<evidence type="ECO:0000256" key="1">
    <source>
        <dbReference type="ARBA" id="ARBA00001954"/>
    </source>
</evidence>
<dbReference type="EC" id="1.13.11.6" evidence="8"/>
<feature type="binding site" evidence="8">
    <location>
        <position position="107"/>
    </location>
    <ligand>
        <name>substrate</name>
    </ligand>
</feature>
<evidence type="ECO:0000256" key="2">
    <source>
        <dbReference type="ARBA" id="ARBA00002752"/>
    </source>
</evidence>
<dbReference type="Proteomes" id="UP000011958">
    <property type="component" value="Unassembled WGS sequence"/>
</dbReference>
<reference evidence="10" key="1">
    <citation type="journal article" date="2016" name="Nat. Commun.">
        <title>Genome analysis of three Pneumocystis species reveals adaptation mechanisms to life exclusively in mammalian hosts.</title>
        <authorList>
            <person name="Ma L."/>
            <person name="Chen Z."/>
            <person name="Huang D.W."/>
            <person name="Kutty G."/>
            <person name="Ishihara M."/>
            <person name="Wang H."/>
            <person name="Abouelleil A."/>
            <person name="Bishop L."/>
            <person name="Davey E."/>
            <person name="Deng R."/>
            <person name="Deng X."/>
            <person name="Fan L."/>
            <person name="Fantoni G."/>
            <person name="Fitzgerald M."/>
            <person name="Gogineni E."/>
            <person name="Goldberg J.M."/>
            <person name="Handley G."/>
            <person name="Hu X."/>
            <person name="Huber C."/>
            <person name="Jiao X."/>
            <person name="Jones K."/>
            <person name="Levin J.Z."/>
            <person name="Liu Y."/>
            <person name="Macdonald P."/>
            <person name="Melnikov A."/>
            <person name="Raley C."/>
            <person name="Sassi M."/>
            <person name="Sherman B.T."/>
            <person name="Song X."/>
            <person name="Sykes S."/>
            <person name="Tran B."/>
            <person name="Walsh L."/>
            <person name="Xia Y."/>
            <person name="Yang J."/>
            <person name="Young S."/>
            <person name="Zeng Q."/>
            <person name="Zheng X."/>
            <person name="Stephens R."/>
            <person name="Nusbaum C."/>
            <person name="Birren B.W."/>
            <person name="Azadi P."/>
            <person name="Lempicki R.A."/>
            <person name="Cuomo C.A."/>
            <person name="Kovacs J.A."/>
        </authorList>
    </citation>
    <scope>NUCLEOTIDE SEQUENCE [LARGE SCALE GENOMIC DNA]</scope>
    <source>
        <strain evidence="10">B123</strain>
    </source>
</reference>
<comment type="function">
    <text evidence="2 8">Catalyzes the oxidative ring opening of 3-hydroxyanthranilate to 2-amino-3-carboxymuconate semialdehyde, which spontaneously cyclizes to quinolinate.</text>
</comment>
<accession>M7NWR8</accession>
<dbReference type="EMBL" id="AFWA02000005">
    <property type="protein sequence ID" value="EMR11727.1"/>
    <property type="molecule type" value="Genomic_DNA"/>
</dbReference>
<keyword evidence="3 8" id="KW-0662">Pyridine nucleotide biosynthesis</keyword>
<dbReference type="HOGENOM" id="CLU_095765_0_0_1"/>
<evidence type="ECO:0000256" key="6">
    <source>
        <dbReference type="ARBA" id="ARBA00023002"/>
    </source>
</evidence>
<dbReference type="InterPro" id="IPR010329">
    <property type="entry name" value="3hydroanth_dOase"/>
</dbReference>
<name>M7NWR8_PNEMU</name>
<dbReference type="GO" id="GO:0000334">
    <property type="term" value="F:3-hydroxyanthranilate 3,4-dioxygenase activity"/>
    <property type="evidence" value="ECO:0007669"/>
    <property type="project" value="UniProtKB-UniRule"/>
</dbReference>
<feature type="binding site" evidence="8">
    <location>
        <position position="97"/>
    </location>
    <ligand>
        <name>substrate</name>
    </ligand>
</feature>
<dbReference type="NCBIfam" id="TIGR03037">
    <property type="entry name" value="anthran_nbaC"/>
    <property type="match status" value="1"/>
</dbReference>
<evidence type="ECO:0000256" key="3">
    <source>
        <dbReference type="ARBA" id="ARBA00022642"/>
    </source>
</evidence>
<feature type="binding site" evidence="8">
    <location>
        <position position="122"/>
    </location>
    <ligand>
        <name>a divalent metal cation</name>
        <dbReference type="ChEBI" id="CHEBI:60240"/>
    </ligand>
</feature>
<comment type="cofactor">
    <cofactor evidence="1 8">
        <name>Fe(2+)</name>
        <dbReference type="ChEBI" id="CHEBI:29033"/>
    </cofactor>
</comment>
<feature type="binding site" evidence="8">
    <location>
        <position position="162"/>
    </location>
    <ligand>
        <name>a divalent metal cation</name>
        <dbReference type="ChEBI" id="CHEBI:60240"/>
    </ligand>
</feature>
<dbReference type="Pfam" id="PF06052">
    <property type="entry name" value="3-HAO"/>
    <property type="match status" value="1"/>
</dbReference>
<keyword evidence="4 8" id="KW-0479">Metal-binding</keyword>
<dbReference type="GeneID" id="19893859"/>
<evidence type="ECO:0000313" key="9">
    <source>
        <dbReference type="EMBL" id="EMR11727.1"/>
    </source>
</evidence>
<gene>
    <name evidence="8" type="primary">BNA1</name>
    <name evidence="9" type="ORF">PNEG_00161</name>
</gene>
<keyword evidence="5 8" id="KW-0223">Dioxygenase</keyword>
<feature type="binding site" evidence="8">
    <location>
        <position position="93"/>
    </location>
    <ligand>
        <name>Fe cation</name>
        <dbReference type="ChEBI" id="CHEBI:24875"/>
        <note>catalytic</note>
    </ligand>
</feature>